<proteinExistence type="inferred from homology"/>
<dbReference type="PROSITE" id="PS50082">
    <property type="entry name" value="WD_REPEATS_2"/>
    <property type="match status" value="2"/>
</dbReference>
<evidence type="ECO:0000256" key="5">
    <source>
        <dbReference type="ARBA" id="ARBA00022737"/>
    </source>
</evidence>
<feature type="repeat" description="WD" evidence="9">
    <location>
        <begin position="298"/>
        <end position="339"/>
    </location>
</feature>
<dbReference type="GO" id="GO:0032040">
    <property type="term" value="C:small-subunit processome"/>
    <property type="evidence" value="ECO:0007669"/>
    <property type="project" value="TreeGrafter"/>
</dbReference>
<dbReference type="GO" id="GO:0000462">
    <property type="term" value="P:maturation of SSU-rRNA from tricistronic rRNA transcript (SSU-rRNA, 5.8S rRNA, LSU-rRNA)"/>
    <property type="evidence" value="ECO:0007669"/>
    <property type="project" value="TreeGrafter"/>
</dbReference>
<evidence type="ECO:0000256" key="9">
    <source>
        <dbReference type="PROSITE-ProRule" id="PRU00221"/>
    </source>
</evidence>
<dbReference type="FunFam" id="2.130.10.10:FF:000132">
    <property type="entry name" value="DDB1- and CUL4-associated factor 13"/>
    <property type="match status" value="1"/>
</dbReference>
<dbReference type="Pfam" id="PF00400">
    <property type="entry name" value="WD40"/>
    <property type="match status" value="4"/>
</dbReference>
<dbReference type="GO" id="GO:0016567">
    <property type="term" value="P:protein ubiquitination"/>
    <property type="evidence" value="ECO:0007669"/>
    <property type="project" value="UniProtKB-UniPathway"/>
</dbReference>
<dbReference type="PANTHER" id="PTHR22851:SF0">
    <property type="entry name" value="DDB1- AND CUL4-ASSOCIATED FACTOR 13"/>
    <property type="match status" value="1"/>
</dbReference>
<evidence type="ECO:0000256" key="6">
    <source>
        <dbReference type="ARBA" id="ARBA00023242"/>
    </source>
</evidence>
<evidence type="ECO:0000256" key="1">
    <source>
        <dbReference type="ARBA" id="ARBA00004604"/>
    </source>
</evidence>
<dbReference type="InterPro" id="IPR019775">
    <property type="entry name" value="WD40_repeat_CS"/>
</dbReference>
<dbReference type="SMART" id="SM00320">
    <property type="entry name" value="WD40"/>
    <property type="match status" value="6"/>
</dbReference>
<dbReference type="EMBL" id="NCKU01002734">
    <property type="protein sequence ID" value="RWS08905.1"/>
    <property type="molecule type" value="Genomic_DNA"/>
</dbReference>
<keyword evidence="13" id="KW-1185">Reference proteome</keyword>
<keyword evidence="7" id="KW-0687">Ribonucleoprotein</keyword>
<dbReference type="SUPFAM" id="SSF50978">
    <property type="entry name" value="WD40 repeat-like"/>
    <property type="match status" value="1"/>
</dbReference>
<name>A0A443R0V2_9ACAR</name>
<dbReference type="Gene3D" id="2.130.10.10">
    <property type="entry name" value="YVTN repeat-like/Quinoprotein amine dehydrogenase"/>
    <property type="match status" value="2"/>
</dbReference>
<comment type="similarity">
    <text evidence="2">Belongs to the WD repeat DCAF13/WDSOF1 family.</text>
</comment>
<dbReference type="OrthoDB" id="10249065at2759"/>
<keyword evidence="5" id="KW-0677">Repeat</keyword>
<evidence type="ECO:0000256" key="2">
    <source>
        <dbReference type="ARBA" id="ARBA00005649"/>
    </source>
</evidence>
<comment type="caution">
    <text evidence="12">The sequence shown here is derived from an EMBL/GenBank/DDBJ whole genome shotgun (WGS) entry which is preliminary data.</text>
</comment>
<gene>
    <name evidence="12" type="ORF">B4U79_00864</name>
</gene>
<dbReference type="PROSITE" id="PS00678">
    <property type="entry name" value="WD_REPEATS_1"/>
    <property type="match status" value="1"/>
</dbReference>
<dbReference type="InterPro" id="IPR001680">
    <property type="entry name" value="WD40_rpt"/>
</dbReference>
<dbReference type="InterPro" id="IPR007287">
    <property type="entry name" value="Sof1"/>
</dbReference>
<evidence type="ECO:0000256" key="10">
    <source>
        <dbReference type="SAM" id="MobiDB-lite"/>
    </source>
</evidence>
<reference evidence="12 13" key="1">
    <citation type="journal article" date="2018" name="Gigascience">
        <title>Genomes of trombidid mites reveal novel predicted allergens and laterally-transferred genes associated with secondary metabolism.</title>
        <authorList>
            <person name="Dong X."/>
            <person name="Chaisiri K."/>
            <person name="Xia D."/>
            <person name="Armstrong S.D."/>
            <person name="Fang Y."/>
            <person name="Donnelly M.J."/>
            <person name="Kadowaki T."/>
            <person name="McGarry J.W."/>
            <person name="Darby A.C."/>
            <person name="Makepeace B.L."/>
        </authorList>
    </citation>
    <scope>NUCLEOTIDE SEQUENCE [LARGE SCALE GENOMIC DNA]</scope>
    <source>
        <strain evidence="12">UoL-WK</strain>
    </source>
</reference>
<feature type="compositionally biased region" description="Basic residues" evidence="10">
    <location>
        <begin position="436"/>
        <end position="445"/>
    </location>
</feature>
<feature type="domain" description="Sof1-like protein" evidence="11">
    <location>
        <begin position="374"/>
        <end position="460"/>
    </location>
</feature>
<feature type="repeat" description="WD" evidence="9">
    <location>
        <begin position="62"/>
        <end position="104"/>
    </location>
</feature>
<evidence type="ECO:0000259" key="11">
    <source>
        <dbReference type="Pfam" id="PF04158"/>
    </source>
</evidence>
<keyword evidence="4 9" id="KW-0853">WD repeat</keyword>
<feature type="compositionally biased region" description="Basic and acidic residues" evidence="10">
    <location>
        <begin position="453"/>
        <end position="465"/>
    </location>
</feature>
<evidence type="ECO:0000313" key="12">
    <source>
        <dbReference type="EMBL" id="RWS08905.1"/>
    </source>
</evidence>
<dbReference type="STRING" id="1965070.A0A443R0V2"/>
<evidence type="ECO:0000256" key="4">
    <source>
        <dbReference type="ARBA" id="ARBA00022574"/>
    </source>
</evidence>
<dbReference type="Proteomes" id="UP000285301">
    <property type="component" value="Unassembled WGS sequence"/>
</dbReference>
<dbReference type="InterPro" id="IPR015943">
    <property type="entry name" value="WD40/YVTN_repeat-like_dom_sf"/>
</dbReference>
<dbReference type="AlphaFoldDB" id="A0A443R0V2"/>
<feature type="compositionally biased region" description="Acidic residues" evidence="10">
    <location>
        <begin position="151"/>
        <end position="166"/>
    </location>
</feature>
<evidence type="ECO:0000313" key="13">
    <source>
        <dbReference type="Proteomes" id="UP000285301"/>
    </source>
</evidence>
<dbReference type="Pfam" id="PF04158">
    <property type="entry name" value="Sof1"/>
    <property type="match status" value="1"/>
</dbReference>
<comment type="subcellular location">
    <subcellularLocation>
        <location evidence="1">Nucleus</location>
        <location evidence="1">Nucleolus</location>
    </subcellularLocation>
</comment>
<evidence type="ECO:0000256" key="7">
    <source>
        <dbReference type="ARBA" id="ARBA00023274"/>
    </source>
</evidence>
<protein>
    <recommendedName>
        <fullName evidence="3">DDB1- and CUL4-associated factor 13</fullName>
    </recommendedName>
    <alternativeName>
        <fullName evidence="8">WD repeat and SOF domain-containing protein 1</fullName>
    </alternativeName>
</protein>
<dbReference type="InterPro" id="IPR051733">
    <property type="entry name" value="WD_repeat_DCAF13/WDSOF1"/>
</dbReference>
<accession>A0A443R0V2</accession>
<evidence type="ECO:0000256" key="3">
    <source>
        <dbReference type="ARBA" id="ARBA00021762"/>
    </source>
</evidence>
<keyword evidence="6" id="KW-0539">Nucleus</keyword>
<dbReference type="PANTHER" id="PTHR22851">
    <property type="entry name" value="U3 SMALL NUCLEOLAR RNA U3 SNORNA ASSOCIATED PROTEIN"/>
    <property type="match status" value="1"/>
</dbReference>
<organism evidence="12 13">
    <name type="scientific">Dinothrombium tinctorium</name>
    <dbReference type="NCBI Taxonomy" id="1965070"/>
    <lineage>
        <taxon>Eukaryota</taxon>
        <taxon>Metazoa</taxon>
        <taxon>Ecdysozoa</taxon>
        <taxon>Arthropoda</taxon>
        <taxon>Chelicerata</taxon>
        <taxon>Arachnida</taxon>
        <taxon>Acari</taxon>
        <taxon>Acariformes</taxon>
        <taxon>Trombidiformes</taxon>
        <taxon>Prostigmata</taxon>
        <taxon>Anystina</taxon>
        <taxon>Parasitengona</taxon>
        <taxon>Trombidioidea</taxon>
        <taxon>Trombidiidae</taxon>
        <taxon>Dinothrombium</taxon>
    </lineage>
</organism>
<dbReference type="InterPro" id="IPR036322">
    <property type="entry name" value="WD40_repeat_dom_sf"/>
</dbReference>
<dbReference type="UniPathway" id="UPA00143"/>
<feature type="region of interest" description="Disordered" evidence="10">
    <location>
        <begin position="416"/>
        <end position="465"/>
    </location>
</feature>
<feature type="compositionally biased region" description="Basic and acidic residues" evidence="10">
    <location>
        <begin position="423"/>
        <end position="435"/>
    </location>
</feature>
<dbReference type="PROSITE" id="PS50294">
    <property type="entry name" value="WD_REPEATS_REGION"/>
    <property type="match status" value="2"/>
</dbReference>
<evidence type="ECO:0000256" key="8">
    <source>
        <dbReference type="ARBA" id="ARBA00032239"/>
    </source>
</evidence>
<sequence length="465" mass="53699">MRVKVISRNPSDYLRETKHDIHKVQRNYDPKLHPFAIPREYQRALNAVKLEKIFAKPFLGSLDGHSDVVQCLMKHPSSLSVLVSGAADGEIKIWNIAKRRCLKTITAHSGIVNGLCPSRGNDYFFSIGDGATIKQWKYASTSEEIRMVYEDDNDSDASEEETENDDNTPLNTIIGKSVMMGIDHHWEKPIMITCGESVQLWEESRSEPLQSLEWGVDTVYKVKFNPVETDLCVSAGSDRSLILYDIKMSKPLRKVIMALRSNSVCWNPMEAFNFTAASEDHDLYTFDMRKLSVPLQVHKDHVSAVIDVDYSPTGKEFVSGSYDKTIRIFPVDKGRSREVYHTKRMQRLTSVIWSYDSKYVLCGSDEMDIRIWKANASEKIGPRMFREEAAFRYQEKLKEKFSHHPEIGRISRHRHVPKHIRHSQQEKRAMLESRKRKEANRRAHSKPGTVPYKQERTKHIVTEEE</sequence>
<feature type="region of interest" description="Disordered" evidence="10">
    <location>
        <begin position="151"/>
        <end position="170"/>
    </location>
</feature>